<sequence length="224" mass="23928">MSRRDRPSRPLTRPTWHGPRGNHGGTVRCVLNAADQPTATPLISRRVRPPRYQRAGPTQKRGFSLFPRKQQKGAGPPEEQINIPRRRLKSAHTTLSSSPGHLPHVQPSLVGNAHWAPAGGPPPPPWASGGGAGHASALGAGGLATRQRTWGALASAAAATQLCRLSRRQRLPPPHLPPHCLCRLPLALLTPSPYKYLGGGKGKEHRSTPSASMACMCACKCVRS</sequence>
<evidence type="ECO:0000313" key="3">
    <source>
        <dbReference type="Proteomes" id="UP000652761"/>
    </source>
</evidence>
<protein>
    <submittedName>
        <fullName evidence="2">Uncharacterized protein</fullName>
    </submittedName>
</protein>
<comment type="caution">
    <text evidence="2">The sequence shown here is derived from an EMBL/GenBank/DDBJ whole genome shotgun (WGS) entry which is preliminary data.</text>
</comment>
<dbReference type="OrthoDB" id="1737049at2759"/>
<evidence type="ECO:0000313" key="2">
    <source>
        <dbReference type="EMBL" id="MQL75003.1"/>
    </source>
</evidence>
<organism evidence="2 3">
    <name type="scientific">Colocasia esculenta</name>
    <name type="common">Wild taro</name>
    <name type="synonym">Arum esculentum</name>
    <dbReference type="NCBI Taxonomy" id="4460"/>
    <lineage>
        <taxon>Eukaryota</taxon>
        <taxon>Viridiplantae</taxon>
        <taxon>Streptophyta</taxon>
        <taxon>Embryophyta</taxon>
        <taxon>Tracheophyta</taxon>
        <taxon>Spermatophyta</taxon>
        <taxon>Magnoliopsida</taxon>
        <taxon>Liliopsida</taxon>
        <taxon>Araceae</taxon>
        <taxon>Aroideae</taxon>
        <taxon>Colocasieae</taxon>
        <taxon>Colocasia</taxon>
    </lineage>
</organism>
<feature type="non-terminal residue" evidence="2">
    <location>
        <position position="224"/>
    </location>
</feature>
<reference evidence="2" key="1">
    <citation type="submission" date="2017-07" db="EMBL/GenBank/DDBJ databases">
        <title>Taro Niue Genome Assembly and Annotation.</title>
        <authorList>
            <person name="Atibalentja N."/>
            <person name="Keating K."/>
            <person name="Fields C.J."/>
        </authorList>
    </citation>
    <scope>NUCLEOTIDE SEQUENCE</scope>
    <source>
        <strain evidence="2">Niue_2</strain>
        <tissue evidence="2">Leaf</tissue>
    </source>
</reference>
<evidence type="ECO:0000256" key="1">
    <source>
        <dbReference type="SAM" id="MobiDB-lite"/>
    </source>
</evidence>
<name>A0A843U044_COLES</name>
<dbReference type="Proteomes" id="UP000652761">
    <property type="component" value="Unassembled WGS sequence"/>
</dbReference>
<feature type="region of interest" description="Disordered" evidence="1">
    <location>
        <begin position="1"/>
        <end position="134"/>
    </location>
</feature>
<accession>A0A843U044</accession>
<dbReference type="AlphaFoldDB" id="A0A843U044"/>
<keyword evidence="3" id="KW-1185">Reference proteome</keyword>
<dbReference type="EMBL" id="NMUH01000231">
    <property type="protein sequence ID" value="MQL75003.1"/>
    <property type="molecule type" value="Genomic_DNA"/>
</dbReference>
<proteinExistence type="predicted"/>
<gene>
    <name evidence="2" type="ORF">Taro_007371</name>
</gene>